<protein>
    <recommendedName>
        <fullName evidence="4">Endolytic peptidoglycan transglycosylase RlpA</fullName>
        <ecNumber evidence="4">4.2.2.-</ecNumber>
    </recommendedName>
</protein>
<keyword evidence="4 9" id="KW-0449">Lipoprotein</keyword>
<dbReference type="InterPro" id="IPR034718">
    <property type="entry name" value="RlpA"/>
</dbReference>
<keyword evidence="2 4" id="KW-0456">Lyase</keyword>
<keyword evidence="4" id="KW-0564">Palmitate</keyword>
<gene>
    <name evidence="4" type="primary">rlpA</name>
    <name evidence="9" type="ORF">C0068_18975</name>
</gene>
<dbReference type="SUPFAM" id="SSF110997">
    <property type="entry name" value="Sporulation related repeat"/>
    <property type="match status" value="1"/>
</dbReference>
<feature type="domain" description="SPOR" evidence="8">
    <location>
        <begin position="202"/>
        <end position="283"/>
    </location>
</feature>
<evidence type="ECO:0000256" key="7">
    <source>
        <dbReference type="SAM" id="SignalP"/>
    </source>
</evidence>
<evidence type="ECO:0000313" key="9">
    <source>
        <dbReference type="EMBL" id="POP51068.1"/>
    </source>
</evidence>
<comment type="caution">
    <text evidence="9">The sequence shown here is derived from an EMBL/GenBank/DDBJ whole genome shotgun (WGS) entry which is preliminary data.</text>
</comment>
<organism evidence="9 10">
    <name type="scientific">Zhongshania marina</name>
    <dbReference type="NCBI Taxonomy" id="2304603"/>
    <lineage>
        <taxon>Bacteria</taxon>
        <taxon>Pseudomonadati</taxon>
        <taxon>Pseudomonadota</taxon>
        <taxon>Gammaproteobacteria</taxon>
        <taxon>Cellvibrionales</taxon>
        <taxon>Spongiibacteraceae</taxon>
        <taxon>Zhongshania</taxon>
    </lineage>
</organism>
<dbReference type="PROSITE" id="PS51724">
    <property type="entry name" value="SPOR"/>
    <property type="match status" value="1"/>
</dbReference>
<keyword evidence="1 7" id="KW-0732">Signal</keyword>
<dbReference type="AlphaFoldDB" id="A0A2S4HAS5"/>
<dbReference type="EMBL" id="PQGG01000044">
    <property type="protein sequence ID" value="POP51068.1"/>
    <property type="molecule type" value="Genomic_DNA"/>
</dbReference>
<dbReference type="NCBIfam" id="TIGR00413">
    <property type="entry name" value="rlpA"/>
    <property type="match status" value="1"/>
</dbReference>
<dbReference type="OrthoDB" id="9779128at2"/>
<keyword evidence="4" id="KW-1003">Cell membrane</keyword>
<dbReference type="PANTHER" id="PTHR34183">
    <property type="entry name" value="ENDOLYTIC PEPTIDOGLYCAN TRANSGLYCOSYLASE RLPA"/>
    <property type="match status" value="1"/>
</dbReference>
<dbReference type="PANTHER" id="PTHR34183:SF1">
    <property type="entry name" value="ENDOLYTIC PEPTIDOGLYCAN TRANSGLYCOSYLASE RLPA"/>
    <property type="match status" value="1"/>
</dbReference>
<keyword evidence="4" id="KW-0472">Membrane</keyword>
<evidence type="ECO:0000256" key="5">
    <source>
        <dbReference type="RuleBase" id="RU003495"/>
    </source>
</evidence>
<evidence type="ECO:0000256" key="1">
    <source>
        <dbReference type="ARBA" id="ARBA00022729"/>
    </source>
</evidence>
<keyword evidence="3 4" id="KW-0961">Cell wall biogenesis/degradation</keyword>
<dbReference type="InterPro" id="IPR036680">
    <property type="entry name" value="SPOR-like_sf"/>
</dbReference>
<comment type="similarity">
    <text evidence="4 5">Belongs to the RlpA family.</text>
</comment>
<dbReference type="CDD" id="cd22268">
    <property type="entry name" value="DPBB_RlpA-like"/>
    <property type="match status" value="1"/>
</dbReference>
<feature type="chain" id="PRO_5015793764" description="Endolytic peptidoglycan transglycosylase RlpA" evidence="7">
    <location>
        <begin position="19"/>
        <end position="288"/>
    </location>
</feature>
<dbReference type="GO" id="GO:0009279">
    <property type="term" value="C:cell outer membrane"/>
    <property type="evidence" value="ECO:0007669"/>
    <property type="project" value="TreeGrafter"/>
</dbReference>
<dbReference type="FunFam" id="2.40.40.10:FF:000003">
    <property type="entry name" value="Endolytic peptidoglycan transglycosylase RlpA"/>
    <property type="match status" value="1"/>
</dbReference>
<dbReference type="Pfam" id="PF05036">
    <property type="entry name" value="SPOR"/>
    <property type="match status" value="1"/>
</dbReference>
<evidence type="ECO:0000256" key="4">
    <source>
        <dbReference type="HAMAP-Rule" id="MF_02071"/>
    </source>
</evidence>
<feature type="region of interest" description="Disordered" evidence="6">
    <location>
        <begin position="25"/>
        <end position="46"/>
    </location>
</feature>
<dbReference type="InterPro" id="IPR009009">
    <property type="entry name" value="RlpA-like_DPBB"/>
</dbReference>
<name>A0A2S4HAS5_9GAMM</name>
<dbReference type="SUPFAM" id="SSF50685">
    <property type="entry name" value="Barwin-like endoglucanases"/>
    <property type="match status" value="1"/>
</dbReference>
<dbReference type="HAMAP" id="MF_02071">
    <property type="entry name" value="RlpA"/>
    <property type="match status" value="1"/>
</dbReference>
<dbReference type="InterPro" id="IPR036908">
    <property type="entry name" value="RlpA-like_sf"/>
</dbReference>
<evidence type="ECO:0000313" key="10">
    <source>
        <dbReference type="Proteomes" id="UP000237222"/>
    </source>
</evidence>
<evidence type="ECO:0000259" key="8">
    <source>
        <dbReference type="PROSITE" id="PS51724"/>
    </source>
</evidence>
<evidence type="ECO:0000256" key="3">
    <source>
        <dbReference type="ARBA" id="ARBA00023316"/>
    </source>
</evidence>
<dbReference type="Gene3D" id="2.40.40.10">
    <property type="entry name" value="RlpA-like domain"/>
    <property type="match status" value="1"/>
</dbReference>
<feature type="signal peptide" evidence="7">
    <location>
        <begin position="1"/>
        <end position="18"/>
    </location>
</feature>
<dbReference type="Proteomes" id="UP000237222">
    <property type="component" value="Unassembled WGS sequence"/>
</dbReference>
<dbReference type="RefSeq" id="WP_103686032.1">
    <property type="nucleotide sequence ID" value="NZ_PQGG01000044.1"/>
</dbReference>
<evidence type="ECO:0000256" key="2">
    <source>
        <dbReference type="ARBA" id="ARBA00023239"/>
    </source>
</evidence>
<dbReference type="PROSITE" id="PS51257">
    <property type="entry name" value="PROKAR_LIPOPROTEIN"/>
    <property type="match status" value="1"/>
</dbReference>
<proteinExistence type="inferred from homology"/>
<sequence length="288" mass="31417">MIYRVLAIAALLVVAACAPLPQIEDDSSPAASDTKPPVKTQGKSRYKFEQDGAPLAKLDPNTIVDAQPRHELILAAGNMNPYVVRGKEYQLIDQYRGYKERGIASWYGTKFHGHATSNGEIYSLYEMTAAHTRLPIPIYVKVTNLDNGRTAVVRVNDRGPFHSDRIIDLSYAAAVKLGYADKGTARVEIEVIDTDNVNVAAEASNARYYLQVAAFSKLSSAAALRQQLSADLGYPVMVASSGNDESAMHRVRVGPFIDYSSVQAAKKVLQKQWSGDSHLVVEAGDSRS</sequence>
<dbReference type="GO" id="GO:0042834">
    <property type="term" value="F:peptidoglycan binding"/>
    <property type="evidence" value="ECO:0007669"/>
    <property type="project" value="InterPro"/>
</dbReference>
<dbReference type="GO" id="GO:0008932">
    <property type="term" value="F:lytic endotransglycosylase activity"/>
    <property type="evidence" value="ECO:0007669"/>
    <property type="project" value="UniProtKB-UniRule"/>
</dbReference>
<dbReference type="GO" id="GO:0005886">
    <property type="term" value="C:plasma membrane"/>
    <property type="evidence" value="ECO:0007669"/>
    <property type="project" value="UniProtKB-SubCell"/>
</dbReference>
<comment type="function">
    <text evidence="4">Lytic transglycosylase with a strong preference for naked glycan strands that lack stem peptides.</text>
</comment>
<reference evidence="9" key="1">
    <citation type="submission" date="2018-01" db="EMBL/GenBank/DDBJ databases">
        <authorList>
            <person name="Yu X.-D."/>
        </authorList>
    </citation>
    <scope>NUCLEOTIDE SEQUENCE</scope>
    <source>
        <strain evidence="9">ZX-21</strain>
    </source>
</reference>
<accession>A0A2S4HAS5</accession>
<dbReference type="EC" id="4.2.2.-" evidence="4"/>
<evidence type="ECO:0000256" key="6">
    <source>
        <dbReference type="SAM" id="MobiDB-lite"/>
    </source>
</evidence>
<dbReference type="InterPro" id="IPR007730">
    <property type="entry name" value="SPOR-like_dom"/>
</dbReference>
<dbReference type="GO" id="GO:0000270">
    <property type="term" value="P:peptidoglycan metabolic process"/>
    <property type="evidence" value="ECO:0007669"/>
    <property type="project" value="UniProtKB-UniRule"/>
</dbReference>
<comment type="subcellular location">
    <subcellularLocation>
        <location evidence="4">Cell membrane</location>
        <topology evidence="4">Lipid-anchor</topology>
    </subcellularLocation>
</comment>
<dbReference type="Pfam" id="PF03330">
    <property type="entry name" value="DPBB_1"/>
    <property type="match status" value="1"/>
</dbReference>
<dbReference type="Gene3D" id="3.30.70.1070">
    <property type="entry name" value="Sporulation related repeat"/>
    <property type="match status" value="1"/>
</dbReference>
<dbReference type="GO" id="GO:0071555">
    <property type="term" value="P:cell wall organization"/>
    <property type="evidence" value="ECO:0007669"/>
    <property type="project" value="UniProtKB-KW"/>
</dbReference>
<dbReference type="InterPro" id="IPR012997">
    <property type="entry name" value="RplA"/>
</dbReference>